<feature type="transmembrane region" description="Helical" evidence="9">
    <location>
        <begin position="129"/>
        <end position="146"/>
    </location>
</feature>
<comment type="caution">
    <text evidence="10">The sequence shown here is derived from an EMBL/GenBank/DDBJ whole genome shotgun (WGS) entry which is preliminary data.</text>
</comment>
<feature type="transmembrane region" description="Helical" evidence="9">
    <location>
        <begin position="35"/>
        <end position="57"/>
    </location>
</feature>
<feature type="binding site" evidence="8">
    <location>
        <position position="240"/>
    </location>
    <ligand>
        <name>Zn(2+)</name>
        <dbReference type="ChEBI" id="CHEBI:29105"/>
        <note>catalytic</note>
    </ligand>
</feature>
<keyword evidence="8" id="KW-0862">Zinc</keyword>
<evidence type="ECO:0000256" key="7">
    <source>
        <dbReference type="PIRSR" id="PIRSR608901-1"/>
    </source>
</evidence>
<feature type="transmembrane region" description="Helical" evidence="9">
    <location>
        <begin position="193"/>
        <end position="210"/>
    </location>
</feature>
<evidence type="ECO:0000256" key="4">
    <source>
        <dbReference type="ARBA" id="ARBA00022801"/>
    </source>
</evidence>
<evidence type="ECO:0000256" key="6">
    <source>
        <dbReference type="ARBA" id="ARBA00023136"/>
    </source>
</evidence>
<gene>
    <name evidence="10" type="ORF">DFH07DRAFT_822222</name>
</gene>
<evidence type="ECO:0000256" key="2">
    <source>
        <dbReference type="ARBA" id="ARBA00009780"/>
    </source>
</evidence>
<feature type="binding site" evidence="8">
    <location>
        <position position="236"/>
    </location>
    <ligand>
        <name>Zn(2+)</name>
        <dbReference type="ChEBI" id="CHEBI:29105"/>
        <note>catalytic</note>
    </ligand>
</feature>
<feature type="transmembrane region" description="Helical" evidence="9">
    <location>
        <begin position="69"/>
        <end position="88"/>
    </location>
</feature>
<dbReference type="EMBL" id="JARJLG010000065">
    <property type="protein sequence ID" value="KAJ7754935.1"/>
    <property type="molecule type" value="Genomic_DNA"/>
</dbReference>
<keyword evidence="3 9" id="KW-0812">Transmembrane</keyword>
<dbReference type="AlphaFoldDB" id="A0AAD7J4G7"/>
<feature type="binding site" evidence="7">
    <location>
        <position position="39"/>
    </location>
    <ligand>
        <name>Ca(2+)</name>
        <dbReference type="ChEBI" id="CHEBI:29108"/>
    </ligand>
</feature>
<comment type="similarity">
    <text evidence="2">Belongs to the alkaline ceramidase family.</text>
</comment>
<evidence type="ECO:0000313" key="11">
    <source>
        <dbReference type="Proteomes" id="UP001215280"/>
    </source>
</evidence>
<proteinExistence type="inferred from homology"/>
<comment type="cofactor">
    <cofactor evidence="8">
        <name>Zn(2+)</name>
        <dbReference type="ChEBI" id="CHEBI:29105"/>
    </cofactor>
</comment>
<evidence type="ECO:0000256" key="3">
    <source>
        <dbReference type="ARBA" id="ARBA00022692"/>
    </source>
</evidence>
<keyword evidence="7" id="KW-0479">Metal-binding</keyword>
<evidence type="ECO:0000256" key="8">
    <source>
        <dbReference type="PIRSR" id="PIRSR608901-2"/>
    </source>
</evidence>
<evidence type="ECO:0000256" key="5">
    <source>
        <dbReference type="ARBA" id="ARBA00022989"/>
    </source>
</evidence>
<sequence>MSVAMLNSTVVPRVGFHGAITATIDWCEMNYQFNYYIAEMANTFSNLFTIGFAVYGGILSTKESLPARFILGFMGIGLIGLGSFWFHATLLFQAQLADELPMIYVTSTALWLLFDNETGFTLRSTRTRLLTLAAVVFNMLFTWSYYIYRNPVYHQVVFGTLLFSIVGRIYYLLNRSPRGKRVPEDKRRTISKLFSLGVAQFTFAFILWNLDNIYCDTLTEWKVSLGWPLAFLLEGHSWWHVASGTYFKFIGIQYLALCLKDDHRNFTVEYKMGLPYVRRLDKRTQ</sequence>
<dbReference type="GO" id="GO:0046872">
    <property type="term" value="F:metal ion binding"/>
    <property type="evidence" value="ECO:0007669"/>
    <property type="project" value="UniProtKB-KW"/>
</dbReference>
<dbReference type="PANTHER" id="PTHR46187">
    <property type="entry name" value="ALKALINE CERAMIDASE 3"/>
    <property type="match status" value="1"/>
</dbReference>
<reference evidence="10" key="1">
    <citation type="submission" date="2023-03" db="EMBL/GenBank/DDBJ databases">
        <title>Massive genome expansion in bonnet fungi (Mycena s.s.) driven by repeated elements and novel gene families across ecological guilds.</title>
        <authorList>
            <consortium name="Lawrence Berkeley National Laboratory"/>
            <person name="Harder C.B."/>
            <person name="Miyauchi S."/>
            <person name="Viragh M."/>
            <person name="Kuo A."/>
            <person name="Thoen E."/>
            <person name="Andreopoulos B."/>
            <person name="Lu D."/>
            <person name="Skrede I."/>
            <person name="Drula E."/>
            <person name="Henrissat B."/>
            <person name="Morin E."/>
            <person name="Kohler A."/>
            <person name="Barry K."/>
            <person name="LaButti K."/>
            <person name="Morin E."/>
            <person name="Salamov A."/>
            <person name="Lipzen A."/>
            <person name="Mereny Z."/>
            <person name="Hegedus B."/>
            <person name="Baldrian P."/>
            <person name="Stursova M."/>
            <person name="Weitz H."/>
            <person name="Taylor A."/>
            <person name="Grigoriev I.V."/>
            <person name="Nagy L.G."/>
            <person name="Martin F."/>
            <person name="Kauserud H."/>
        </authorList>
    </citation>
    <scope>NUCLEOTIDE SEQUENCE</scope>
    <source>
        <strain evidence="10">CBHHK188m</strain>
    </source>
</reference>
<dbReference type="GO" id="GO:0046514">
    <property type="term" value="P:ceramide catabolic process"/>
    <property type="evidence" value="ECO:0007669"/>
    <property type="project" value="TreeGrafter"/>
</dbReference>
<feature type="binding site" evidence="8">
    <location>
        <position position="87"/>
    </location>
    <ligand>
        <name>Zn(2+)</name>
        <dbReference type="ChEBI" id="CHEBI:29105"/>
        <note>catalytic</note>
    </ligand>
</feature>
<keyword evidence="11" id="KW-1185">Reference proteome</keyword>
<name>A0AAD7J4G7_9AGAR</name>
<evidence type="ECO:0000256" key="9">
    <source>
        <dbReference type="SAM" id="Phobius"/>
    </source>
</evidence>
<dbReference type="PANTHER" id="PTHR46187:SF3">
    <property type="entry name" value="ALKALINE CERAMIDASE 3"/>
    <property type="match status" value="1"/>
</dbReference>
<keyword evidence="5 9" id="KW-1133">Transmembrane helix</keyword>
<dbReference type="GO" id="GO:0005789">
    <property type="term" value="C:endoplasmic reticulum membrane"/>
    <property type="evidence" value="ECO:0007669"/>
    <property type="project" value="TreeGrafter"/>
</dbReference>
<organism evidence="10 11">
    <name type="scientific">Mycena maculata</name>
    <dbReference type="NCBI Taxonomy" id="230809"/>
    <lineage>
        <taxon>Eukaryota</taxon>
        <taxon>Fungi</taxon>
        <taxon>Dikarya</taxon>
        <taxon>Basidiomycota</taxon>
        <taxon>Agaricomycotina</taxon>
        <taxon>Agaricomycetes</taxon>
        <taxon>Agaricomycetidae</taxon>
        <taxon>Agaricales</taxon>
        <taxon>Marasmiineae</taxon>
        <taxon>Mycenaceae</taxon>
        <taxon>Mycena</taxon>
    </lineage>
</organism>
<keyword evidence="4" id="KW-0378">Hydrolase</keyword>
<feature type="transmembrane region" description="Helical" evidence="9">
    <location>
        <begin position="152"/>
        <end position="173"/>
    </location>
</feature>
<dbReference type="Proteomes" id="UP001215280">
    <property type="component" value="Unassembled WGS sequence"/>
</dbReference>
<evidence type="ECO:0000313" key="10">
    <source>
        <dbReference type="EMBL" id="KAJ7754935.1"/>
    </source>
</evidence>
<dbReference type="InterPro" id="IPR008901">
    <property type="entry name" value="ACER"/>
</dbReference>
<keyword evidence="7" id="KW-0106">Calcium</keyword>
<evidence type="ECO:0000256" key="1">
    <source>
        <dbReference type="ARBA" id="ARBA00004141"/>
    </source>
</evidence>
<feature type="binding site" evidence="7">
    <location>
        <position position="25"/>
    </location>
    <ligand>
        <name>Ca(2+)</name>
        <dbReference type="ChEBI" id="CHEBI:29108"/>
    </ligand>
</feature>
<comment type="subcellular location">
    <subcellularLocation>
        <location evidence="1">Membrane</location>
        <topology evidence="1">Multi-pass membrane protein</topology>
    </subcellularLocation>
</comment>
<accession>A0AAD7J4G7</accession>
<keyword evidence="6 9" id="KW-0472">Membrane</keyword>
<dbReference type="GO" id="GO:0016811">
    <property type="term" value="F:hydrolase activity, acting on carbon-nitrogen (but not peptide) bonds, in linear amides"/>
    <property type="evidence" value="ECO:0007669"/>
    <property type="project" value="InterPro"/>
</dbReference>
<dbReference type="Pfam" id="PF05875">
    <property type="entry name" value="Ceramidase"/>
    <property type="match status" value="1"/>
</dbReference>
<feature type="binding site" evidence="7">
    <location>
        <position position="30"/>
    </location>
    <ligand>
        <name>Ca(2+)</name>
        <dbReference type="ChEBI" id="CHEBI:29108"/>
    </ligand>
</feature>
<protein>
    <submittedName>
        <fullName evidence="10">Ceramidase</fullName>
    </submittedName>
</protein>
<dbReference type="GO" id="GO:0046513">
    <property type="term" value="P:ceramide biosynthetic process"/>
    <property type="evidence" value="ECO:0007669"/>
    <property type="project" value="TreeGrafter"/>
</dbReference>
<feature type="binding site" evidence="7">
    <location>
        <position position="26"/>
    </location>
    <ligand>
        <name>Ca(2+)</name>
        <dbReference type="ChEBI" id="CHEBI:29108"/>
    </ligand>
</feature>
<feature type="binding site" evidence="7">
    <location>
        <position position="28"/>
    </location>
    <ligand>
        <name>Ca(2+)</name>
        <dbReference type="ChEBI" id="CHEBI:29108"/>
    </ligand>
</feature>